<dbReference type="InterPro" id="IPR058922">
    <property type="entry name" value="WHD_DRP"/>
</dbReference>
<keyword evidence="1" id="KW-0433">Leucine-rich repeat</keyword>
<dbReference type="InterPro" id="IPR042197">
    <property type="entry name" value="Apaf_helical"/>
</dbReference>
<dbReference type="OrthoDB" id="646178at2759"/>
<dbReference type="Gene3D" id="3.80.10.10">
    <property type="entry name" value="Ribonuclease Inhibitor"/>
    <property type="match status" value="1"/>
</dbReference>
<name>A0A6P6XB73_COFAR</name>
<dbReference type="PANTHER" id="PTHR36766">
    <property type="entry name" value="PLANT BROAD-SPECTRUM MILDEW RESISTANCE PROTEIN RPW8"/>
    <property type="match status" value="1"/>
</dbReference>
<protein>
    <submittedName>
        <fullName evidence="8">Disease resistance protein RPP13-like</fullName>
    </submittedName>
</protein>
<evidence type="ECO:0000313" key="8">
    <source>
        <dbReference type="RefSeq" id="XP_027124126.2"/>
    </source>
</evidence>
<keyword evidence="3" id="KW-0611">Plant defense</keyword>
<evidence type="ECO:0000256" key="4">
    <source>
        <dbReference type="ARBA" id="ARBA00022840"/>
    </source>
</evidence>
<feature type="domain" description="NB-ARC" evidence="5">
    <location>
        <begin position="14"/>
        <end position="156"/>
    </location>
</feature>
<dbReference type="AlphaFoldDB" id="A0A6P6XB73"/>
<keyword evidence="2" id="KW-0547">Nucleotide-binding</keyword>
<dbReference type="Gene3D" id="1.10.8.430">
    <property type="entry name" value="Helical domain of apoptotic protease-activating factors"/>
    <property type="match status" value="1"/>
</dbReference>
<gene>
    <name evidence="8" type="primary">LOC113740806</name>
</gene>
<dbReference type="PRINTS" id="PR00364">
    <property type="entry name" value="DISEASERSIST"/>
</dbReference>
<proteinExistence type="predicted"/>
<evidence type="ECO:0000259" key="6">
    <source>
        <dbReference type="Pfam" id="PF23559"/>
    </source>
</evidence>
<reference evidence="8" key="2">
    <citation type="submission" date="2025-08" db="UniProtKB">
        <authorList>
            <consortium name="RefSeq"/>
        </authorList>
    </citation>
    <scope>IDENTIFICATION</scope>
    <source>
        <tissue evidence="8">Leaves</tissue>
    </source>
</reference>
<evidence type="ECO:0000256" key="2">
    <source>
        <dbReference type="ARBA" id="ARBA00022741"/>
    </source>
</evidence>
<evidence type="ECO:0000259" key="5">
    <source>
        <dbReference type="Pfam" id="PF00931"/>
    </source>
</evidence>
<organism evidence="7 8">
    <name type="scientific">Coffea arabica</name>
    <name type="common">Arabian coffee</name>
    <dbReference type="NCBI Taxonomy" id="13443"/>
    <lineage>
        <taxon>Eukaryota</taxon>
        <taxon>Viridiplantae</taxon>
        <taxon>Streptophyta</taxon>
        <taxon>Embryophyta</taxon>
        <taxon>Tracheophyta</taxon>
        <taxon>Spermatophyta</taxon>
        <taxon>Magnoliopsida</taxon>
        <taxon>eudicotyledons</taxon>
        <taxon>Gunneridae</taxon>
        <taxon>Pentapetalae</taxon>
        <taxon>asterids</taxon>
        <taxon>lamiids</taxon>
        <taxon>Gentianales</taxon>
        <taxon>Rubiaceae</taxon>
        <taxon>Ixoroideae</taxon>
        <taxon>Gardenieae complex</taxon>
        <taxon>Bertiereae - Coffeeae clade</taxon>
        <taxon>Coffeeae</taxon>
        <taxon>Coffea</taxon>
    </lineage>
</organism>
<evidence type="ECO:0000256" key="3">
    <source>
        <dbReference type="ARBA" id="ARBA00022821"/>
    </source>
</evidence>
<dbReference type="GeneID" id="113740806"/>
<evidence type="ECO:0000256" key="1">
    <source>
        <dbReference type="ARBA" id="ARBA00022614"/>
    </source>
</evidence>
<accession>A0A6P6XB73</accession>
<evidence type="ECO:0000313" key="7">
    <source>
        <dbReference type="Proteomes" id="UP001652660"/>
    </source>
</evidence>
<keyword evidence="7" id="KW-1185">Reference proteome</keyword>
<dbReference type="InterPro" id="IPR002182">
    <property type="entry name" value="NB-ARC"/>
</dbReference>
<dbReference type="InterPro" id="IPR027417">
    <property type="entry name" value="P-loop_NTPase"/>
</dbReference>
<reference evidence="7" key="1">
    <citation type="journal article" date="2025" name="Foods">
        <title>Unveiling the Microbial Signatures of Arabica Coffee Cherries: Insights into Ripeness Specific Diversity, Functional Traits, and Implications for Quality and Safety.</title>
        <authorList>
            <consortium name="RefSeq"/>
            <person name="Tenea G.N."/>
            <person name="Cifuentes V."/>
            <person name="Reyes P."/>
            <person name="Cevallos-Vallejos M."/>
        </authorList>
    </citation>
    <scope>NUCLEOTIDE SEQUENCE [LARGE SCALE GENOMIC DNA]</scope>
</reference>
<feature type="domain" description="Disease resistance protein winged helix" evidence="6">
    <location>
        <begin position="224"/>
        <end position="286"/>
    </location>
</feature>
<dbReference type="Pfam" id="PF00931">
    <property type="entry name" value="NB-ARC"/>
    <property type="match status" value="1"/>
</dbReference>
<dbReference type="Proteomes" id="UP001652660">
    <property type="component" value="Chromosome 4e"/>
</dbReference>
<dbReference type="SUPFAM" id="SSF52540">
    <property type="entry name" value="P-loop containing nucleoside triphosphate hydrolases"/>
    <property type="match status" value="1"/>
</dbReference>
<dbReference type="InterPro" id="IPR032675">
    <property type="entry name" value="LRR_dom_sf"/>
</dbReference>
<keyword evidence="4" id="KW-0067">ATP-binding</keyword>
<dbReference type="Pfam" id="PF23559">
    <property type="entry name" value="WHD_DRP"/>
    <property type="match status" value="1"/>
</dbReference>
<dbReference type="PANTHER" id="PTHR36766:SF63">
    <property type="entry name" value="NB-ARC DOMAIN-CONTAINING PROTEIN"/>
    <property type="match status" value="1"/>
</dbReference>
<dbReference type="Gene3D" id="3.40.50.300">
    <property type="entry name" value="P-loop containing nucleotide triphosphate hydrolases"/>
    <property type="match status" value="1"/>
</dbReference>
<sequence length="416" mass="47882">MGSMKLMIAAKDRKTTLAKKVYNHADVRTRFNCRAWVCISSSYNHKETLRAIIKQLNPITNQLLEMLERMQEQDLEQKLHQDLHDKRYLVVLDDIWKEEGWDCLARAFPDVNTSSRLLLTSRNRDVAKHADALSHPHELETLGQEDSWQLFLNKALGHGANVGCPLDFHEVGQKIARRCAGPPLAITVIGALLLGKKKLESEWEKVLNNINTYLSRSKSRMTVISVIKLIHIWIADGVMQKRDAENLEETAAYYVEQLFSRNMVQVAETAVDQRIKSCHDLLREFAISKAKEENFFQIHEIRDGEILAESSLSFETFGKLRIVDLENVRINSVPEEIGEVRFLRDQEDLRDMQVEKAALPQLQCLRIRNCRSLRVLPKELKHISTLDKLELVDMSKDFVSRLDAGLVSNVPYLKIF</sequence>
<dbReference type="SUPFAM" id="SSF52047">
    <property type="entry name" value="RNI-like"/>
    <property type="match status" value="1"/>
</dbReference>
<dbReference type="RefSeq" id="XP_027124126.2">
    <property type="nucleotide sequence ID" value="XM_027268325.2"/>
</dbReference>